<reference evidence="3" key="1">
    <citation type="journal article" date="2011" name="Genome Res.">
        <title>Phylogeny-wide analysis of social amoeba genomes highlights ancient origins for complex intercellular communication.</title>
        <authorList>
            <person name="Heidel A.J."/>
            <person name="Lawal H.M."/>
            <person name="Felder M."/>
            <person name="Schilde C."/>
            <person name="Helps N.R."/>
            <person name="Tunggal B."/>
            <person name="Rivero F."/>
            <person name="John U."/>
            <person name="Schleicher M."/>
            <person name="Eichinger L."/>
            <person name="Platzer M."/>
            <person name="Noegel A.A."/>
            <person name="Schaap P."/>
            <person name="Gloeckner G."/>
        </authorList>
    </citation>
    <scope>NUCLEOTIDE SEQUENCE [LARGE SCALE GENOMIC DNA]</scope>
    <source>
        <strain evidence="3">SH3</strain>
    </source>
</reference>
<feature type="compositionally biased region" description="Low complexity" evidence="1">
    <location>
        <begin position="361"/>
        <end position="372"/>
    </location>
</feature>
<dbReference type="PRINTS" id="PR01217">
    <property type="entry name" value="PRICHEXTENSN"/>
</dbReference>
<dbReference type="PANTHER" id="PTHR16148:SF14">
    <property type="entry name" value="MYND-TYPE DOMAIN-CONTAINING PROTEIN"/>
    <property type="match status" value="1"/>
</dbReference>
<protein>
    <submittedName>
        <fullName evidence="2">Uncharacterized protein</fullName>
    </submittedName>
</protein>
<feature type="compositionally biased region" description="Basic residues" evidence="1">
    <location>
        <begin position="178"/>
        <end position="190"/>
    </location>
</feature>
<feature type="compositionally biased region" description="Pro residues" evidence="1">
    <location>
        <begin position="226"/>
        <end position="246"/>
    </location>
</feature>
<evidence type="ECO:0000256" key="1">
    <source>
        <dbReference type="SAM" id="MobiDB-lite"/>
    </source>
</evidence>
<proteinExistence type="predicted"/>
<feature type="compositionally biased region" description="Pro residues" evidence="1">
    <location>
        <begin position="80"/>
        <end position="89"/>
    </location>
</feature>
<name>F4Q2B3_CACFS</name>
<feature type="region of interest" description="Disordered" evidence="1">
    <location>
        <begin position="1"/>
        <end position="101"/>
    </location>
</feature>
<feature type="region of interest" description="Disordered" evidence="1">
    <location>
        <begin position="154"/>
        <end position="256"/>
    </location>
</feature>
<accession>F4Q2B3</accession>
<evidence type="ECO:0000313" key="2">
    <source>
        <dbReference type="EMBL" id="EGG18133.1"/>
    </source>
</evidence>
<evidence type="ECO:0000313" key="3">
    <source>
        <dbReference type="Proteomes" id="UP000007797"/>
    </source>
</evidence>
<feature type="region of interest" description="Disordered" evidence="1">
    <location>
        <begin position="297"/>
        <end position="403"/>
    </location>
</feature>
<dbReference type="Proteomes" id="UP000007797">
    <property type="component" value="Unassembled WGS sequence"/>
</dbReference>
<dbReference type="EMBL" id="GL883020">
    <property type="protein sequence ID" value="EGG18133.1"/>
    <property type="molecule type" value="Genomic_DNA"/>
</dbReference>
<dbReference type="RefSeq" id="XP_004366174.1">
    <property type="nucleotide sequence ID" value="XM_004366117.1"/>
</dbReference>
<dbReference type="GeneID" id="14870117"/>
<dbReference type="PANTHER" id="PTHR16148">
    <property type="entry name" value="NF-KAPPA-B-REPRESSING FACTOR-RELATED"/>
    <property type="match status" value="1"/>
</dbReference>
<dbReference type="AlphaFoldDB" id="F4Q2B3"/>
<dbReference type="KEGG" id="dfa:DFA_06800"/>
<feature type="compositionally biased region" description="Acidic residues" evidence="1">
    <location>
        <begin position="349"/>
        <end position="360"/>
    </location>
</feature>
<feature type="compositionally biased region" description="Low complexity" evidence="1">
    <location>
        <begin position="63"/>
        <end position="75"/>
    </location>
</feature>
<gene>
    <name evidence="2" type="ORF">DFA_06800</name>
</gene>
<organism evidence="2 3">
    <name type="scientific">Cavenderia fasciculata</name>
    <name type="common">Slime mold</name>
    <name type="synonym">Dictyostelium fasciculatum</name>
    <dbReference type="NCBI Taxonomy" id="261658"/>
    <lineage>
        <taxon>Eukaryota</taxon>
        <taxon>Amoebozoa</taxon>
        <taxon>Evosea</taxon>
        <taxon>Eumycetozoa</taxon>
        <taxon>Dictyostelia</taxon>
        <taxon>Acytosteliales</taxon>
        <taxon>Cavenderiaceae</taxon>
        <taxon>Cavenderia</taxon>
    </lineage>
</organism>
<feature type="compositionally biased region" description="Basic and acidic residues" evidence="1">
    <location>
        <begin position="332"/>
        <end position="341"/>
    </location>
</feature>
<sequence length="498" mass="55350">MYNFNNSINNNNNTNNNNNDNNNNNNDQQNQPQPQPQPQSINQPPRFEHVHPAAFGMFPPPSLHHFQQQQHLQQQGIVPHPLPPPPPSPSQIYYNPDDDPATRTPPFPIIPPFVPPPVYHPPPPTLLAFPFPAPQYFGSNHSGINTIDNLDNDQFGFSYPDSPPTTTSTTSTPLPARNLKRKKKSAKKHPVSSNLGEVRQRERDIGRVSAGPIKRKKVEPRRPRPRPPSPPPPPSQPLPPPPPPPIQQQQQQQIPRGRIGKNLILRLLKDRESAINNTRYSLECRTVLGSLPSVIFPQQRVPSTNNGDPKSDDDNRSCVATPQADYVPSSREIQDILDRTYPDGPIIYTDDEEEEEEDYTDTSFPDSSSPPTLYVEITGPSESNGQEEEEEEEEVTTTTTTNTTITPFTNTDLLTVEQQDTTIAPFTNATMDVGQAIDTTLPLLTFTDNTAMTAATGQVAGIGTIPNIEIQYYDAEFLHRMSTFLGMVPPSSPSSPYP</sequence>
<feature type="compositionally biased region" description="Basic residues" evidence="1">
    <location>
        <begin position="213"/>
        <end position="225"/>
    </location>
</feature>
<keyword evidence="3" id="KW-1185">Reference proteome</keyword>
<feature type="compositionally biased region" description="Low complexity" evidence="1">
    <location>
        <begin position="1"/>
        <end position="45"/>
    </location>
</feature>
<feature type="compositionally biased region" description="Acidic residues" evidence="1">
    <location>
        <begin position="385"/>
        <end position="395"/>
    </location>
</feature>
<feature type="compositionally biased region" description="Low complexity" evidence="1">
    <location>
        <begin position="247"/>
        <end position="256"/>
    </location>
</feature>
<feature type="compositionally biased region" description="Low complexity" evidence="1">
    <location>
        <begin position="164"/>
        <end position="173"/>
    </location>
</feature>